<proteinExistence type="predicted"/>
<dbReference type="AlphaFoldDB" id="A0AA97I3H9"/>
<dbReference type="KEGG" id="mefw:F1737_03970"/>
<evidence type="ECO:0000313" key="1">
    <source>
        <dbReference type="EMBL" id="WOF15911.1"/>
    </source>
</evidence>
<name>A0AA97I3H9_9EURY</name>
<keyword evidence="2" id="KW-1185">Reference proteome</keyword>
<dbReference type="Proteomes" id="UP001301797">
    <property type="component" value="Chromosome"/>
</dbReference>
<protein>
    <submittedName>
        <fullName evidence="1">Uncharacterized protein</fullName>
    </submittedName>
</protein>
<gene>
    <name evidence="1" type="ORF">F1737_03970</name>
</gene>
<organism evidence="1 2">
    <name type="scientific">Methanochimaera problematica</name>
    <dbReference type="NCBI Taxonomy" id="2609417"/>
    <lineage>
        <taxon>Archaea</taxon>
        <taxon>Methanobacteriati</taxon>
        <taxon>Methanobacteriota</taxon>
        <taxon>Stenosarchaea group</taxon>
        <taxon>Methanomicrobia</taxon>
        <taxon>Methanomicrobiales</taxon>
        <taxon>Methanomicrobiaceae</taxon>
        <taxon>Methanochimaera</taxon>
    </lineage>
</organism>
<accession>A0AA97I3H9</accession>
<evidence type="ECO:0000313" key="2">
    <source>
        <dbReference type="Proteomes" id="UP001301797"/>
    </source>
</evidence>
<dbReference type="EMBL" id="CP043875">
    <property type="protein sequence ID" value="WOF15911.1"/>
    <property type="molecule type" value="Genomic_DNA"/>
</dbReference>
<reference evidence="1 2" key="1">
    <citation type="submission" date="2019-09" db="EMBL/GenBank/DDBJ databases">
        <title>The complete genome of Methanoplanus sp. FWC-SCC4.</title>
        <authorList>
            <person name="Chen S.-C."/>
            <person name="Zhou Y.-Z."/>
            <person name="Lai M.-C."/>
        </authorList>
    </citation>
    <scope>NUCLEOTIDE SEQUENCE [LARGE SCALE GENOMIC DNA]</scope>
    <source>
        <strain evidence="1 2">FWC-SCC4</strain>
    </source>
</reference>
<sequence length="318" mass="37704">MILKGINMIYDKERNGFFCKGKFIVNNFPIRTEKYTDLELFLRYFPIQFSHIKDATNWSQTIQDKYNAIRIAFEELKNLIDIYWKEYCDDIKIRSTQYLIALTLKYETFMNCIYSFCESLAMIIKLIYPKMNLTSKFSKLRSEILSEKIMIDDDFCHLMKITDWYDEVHWIRTEATHSLFGFLFFSKDGKPGYLNQIYNKRKGVPSNKNVDNIKDHIKFEKDTVSGRVKIEIDNIDNHIDIIFSEFNKFLFEFGKIGLKLINFDLQNVDICFQNSITYQIGTKLITINDIKNDQPGICTKLYDECPMKNYCKAYTKAS</sequence>